<dbReference type="HOGENOM" id="CLU_3047502_0_0_5"/>
<protein>
    <submittedName>
        <fullName evidence="1">Uncharacterized protein</fullName>
    </submittedName>
</protein>
<dbReference type="STRING" id="293613.A1E_02590"/>
<dbReference type="KEGG" id="rcm:A1E_02590"/>
<name>A8EYM9_RICCK</name>
<organism evidence="1 2">
    <name type="scientific">Rickettsia canadensis (strain McKiel)</name>
    <dbReference type="NCBI Taxonomy" id="293613"/>
    <lineage>
        <taxon>Bacteria</taxon>
        <taxon>Pseudomonadati</taxon>
        <taxon>Pseudomonadota</taxon>
        <taxon>Alphaproteobacteria</taxon>
        <taxon>Rickettsiales</taxon>
        <taxon>Rickettsiaceae</taxon>
        <taxon>Rickettsieae</taxon>
        <taxon>Rickettsia</taxon>
        <taxon>belli group</taxon>
    </lineage>
</organism>
<dbReference type="EMBL" id="CP000409">
    <property type="protein sequence ID" value="ABV73462.1"/>
    <property type="molecule type" value="Genomic_DNA"/>
</dbReference>
<reference evidence="2" key="1">
    <citation type="submission" date="2007-09" db="EMBL/GenBank/DDBJ databases">
        <title>Complete genome sequence of Rickettsia canadensis.</title>
        <authorList>
            <person name="Madan A."/>
            <person name="Fahey J."/>
            <person name="Helton E."/>
            <person name="Ketteman M."/>
            <person name="Madan A."/>
            <person name="Rodrigues S."/>
            <person name="Sanchez A."/>
            <person name="Whiting M."/>
            <person name="Dasch G."/>
            <person name="Eremeeva M."/>
        </authorList>
    </citation>
    <scope>NUCLEOTIDE SEQUENCE [LARGE SCALE GENOMIC DNA]</scope>
    <source>
        <strain evidence="2">McKiel</strain>
    </source>
</reference>
<evidence type="ECO:0000313" key="1">
    <source>
        <dbReference type="EMBL" id="ABV73462.1"/>
    </source>
</evidence>
<accession>A8EYM9</accession>
<proteinExistence type="predicted"/>
<evidence type="ECO:0000313" key="2">
    <source>
        <dbReference type="Proteomes" id="UP000007056"/>
    </source>
</evidence>
<dbReference type="AlphaFoldDB" id="A8EYM9"/>
<sequence>MIYGNSIGKLHIIAFTELEAKQNNTEDETQNYLSQLSKQFNPDTIWYRVRYSVL</sequence>
<dbReference type="Proteomes" id="UP000007056">
    <property type="component" value="Chromosome"/>
</dbReference>
<gene>
    <name evidence="1" type="ordered locus">A1E_02590</name>
</gene>